<evidence type="ECO:0000313" key="8">
    <source>
        <dbReference type="EMBL" id="MXO71076.1"/>
    </source>
</evidence>
<dbReference type="InterPro" id="IPR015422">
    <property type="entry name" value="PyrdxlP-dep_Trfase_small"/>
</dbReference>
<evidence type="ECO:0000256" key="6">
    <source>
        <dbReference type="RuleBase" id="RU003560"/>
    </source>
</evidence>
<comment type="similarity">
    <text evidence="2 6">Belongs to the class-III pyridoxal-phosphate-dependent aminotransferase family.</text>
</comment>
<keyword evidence="3 8" id="KW-0032">Aminotransferase</keyword>
<evidence type="ECO:0000313" key="9">
    <source>
        <dbReference type="Proteomes" id="UP000466966"/>
    </source>
</evidence>
<dbReference type="GO" id="GO:0009102">
    <property type="term" value="P:biotin biosynthetic process"/>
    <property type="evidence" value="ECO:0007669"/>
    <property type="project" value="TreeGrafter"/>
</dbReference>
<keyword evidence="9" id="KW-1185">Reference proteome</keyword>
<dbReference type="PANTHER" id="PTHR42684">
    <property type="entry name" value="ADENOSYLMETHIONINE-8-AMINO-7-OXONONANOATE AMINOTRANSFERASE"/>
    <property type="match status" value="1"/>
</dbReference>
<dbReference type="InterPro" id="IPR015421">
    <property type="entry name" value="PyrdxlP-dep_Trfase_major"/>
</dbReference>
<evidence type="ECO:0000256" key="7">
    <source>
        <dbReference type="SAM" id="MobiDB-lite"/>
    </source>
</evidence>
<dbReference type="PANTHER" id="PTHR42684:SF1">
    <property type="entry name" value="BETA-ALANINE--PYRUVATE AMINOTRANSFERASE"/>
    <property type="match status" value="1"/>
</dbReference>
<organism evidence="8 9">
    <name type="scientific">Alteraurantiacibacter buctensis</name>
    <dbReference type="NCBI Taxonomy" id="1503981"/>
    <lineage>
        <taxon>Bacteria</taxon>
        <taxon>Pseudomonadati</taxon>
        <taxon>Pseudomonadota</taxon>
        <taxon>Alphaproteobacteria</taxon>
        <taxon>Sphingomonadales</taxon>
        <taxon>Erythrobacteraceae</taxon>
        <taxon>Alteraurantiacibacter</taxon>
    </lineage>
</organism>
<comment type="cofactor">
    <cofactor evidence="1">
        <name>pyridoxal 5'-phosphate</name>
        <dbReference type="ChEBI" id="CHEBI:597326"/>
    </cofactor>
</comment>
<dbReference type="Gene3D" id="3.90.1150.10">
    <property type="entry name" value="Aspartate Aminotransferase, domain 1"/>
    <property type="match status" value="1"/>
</dbReference>
<dbReference type="FunFam" id="3.40.640.10:FF:000014">
    <property type="entry name" value="Adenosylmethionine-8-amino-7-oxononanoate aminotransferase, probable"/>
    <property type="match status" value="1"/>
</dbReference>
<dbReference type="InterPro" id="IPR005814">
    <property type="entry name" value="Aminotrans_3"/>
</dbReference>
<evidence type="ECO:0000256" key="4">
    <source>
        <dbReference type="ARBA" id="ARBA00022679"/>
    </source>
</evidence>
<dbReference type="GO" id="GO:0004015">
    <property type="term" value="F:adenosylmethionine-8-amino-7-oxononanoate transaminase activity"/>
    <property type="evidence" value="ECO:0007669"/>
    <property type="project" value="TreeGrafter"/>
</dbReference>
<dbReference type="Proteomes" id="UP000466966">
    <property type="component" value="Unassembled WGS sequence"/>
</dbReference>
<evidence type="ECO:0000256" key="5">
    <source>
        <dbReference type="ARBA" id="ARBA00022898"/>
    </source>
</evidence>
<evidence type="ECO:0000256" key="2">
    <source>
        <dbReference type="ARBA" id="ARBA00008954"/>
    </source>
</evidence>
<dbReference type="InterPro" id="IPR015424">
    <property type="entry name" value="PyrdxlP-dep_Trfase"/>
</dbReference>
<dbReference type="CDD" id="cd00610">
    <property type="entry name" value="OAT_like"/>
    <property type="match status" value="1"/>
</dbReference>
<protein>
    <submittedName>
        <fullName evidence="8">Aminotransferase class III-fold pyridoxal phosphate-dependent enzyme</fullName>
    </submittedName>
</protein>
<keyword evidence="5 6" id="KW-0663">Pyridoxal phosphate</keyword>
<dbReference type="SUPFAM" id="SSF53383">
    <property type="entry name" value="PLP-dependent transferases"/>
    <property type="match status" value="1"/>
</dbReference>
<dbReference type="Pfam" id="PF00202">
    <property type="entry name" value="Aminotran_3"/>
    <property type="match status" value="1"/>
</dbReference>
<sequence length="488" mass="53141">MLHFCREQQGHKRLPRNFVQRIAQPPPLVADRARRQKRRTARNKDRRVTQANDTPNDLAAFWMPFTDNAYFKAHPRMLVAAEGMHYTAADGHSVLDATGGLWCVNAGHCRPQIVEAIRQTAGRVDFAPTFQLGHPLAFEAASRLAMLMPQGLDKIFFTNSGSESVDTALKIALAYQKARGQAGRTRLIGRERAYHGVNFGGISVGGIVGNRRPYATLLPGVDHLRHTHDPARNAFSRGLPQHGAELADDLERLVALHGAETIAAVIVEPVAGSTGVLIPPVGYLQRLREICTKHDILLIFDEVITAFGRVGKATAAERFGVTPDLITMAKGLTNAAVPMGAVAVSRHVHDTIEGSGPDGIHLFHGYTYSGHPLASAAAIATLDLYVTEGLFEKAIELEDYWADAVHSLKGARHVIDCRNIGLIGGIELEPRPGAPTMRAMDVFRRAFDEGLLIRTTGDIIALSPPLILEKSHIDRIFGKLAEILAAVD</sequence>
<proteinExistence type="inferred from homology"/>
<name>A0A844YVJ8_9SPHN</name>
<feature type="region of interest" description="Disordered" evidence="7">
    <location>
        <begin position="20"/>
        <end position="51"/>
    </location>
</feature>
<dbReference type="AlphaFoldDB" id="A0A844YVJ8"/>
<dbReference type="InterPro" id="IPR049704">
    <property type="entry name" value="Aminotrans_3_PPA_site"/>
</dbReference>
<reference evidence="8 9" key="1">
    <citation type="submission" date="2019-12" db="EMBL/GenBank/DDBJ databases">
        <title>Genomic-based taxomic classification of the family Erythrobacteraceae.</title>
        <authorList>
            <person name="Xu L."/>
        </authorList>
    </citation>
    <scope>NUCLEOTIDE SEQUENCE [LARGE SCALE GENOMIC DNA]</scope>
    <source>
        <strain evidence="8 9">M0322</strain>
    </source>
</reference>
<comment type="caution">
    <text evidence="8">The sequence shown here is derived from an EMBL/GenBank/DDBJ whole genome shotgun (WGS) entry which is preliminary data.</text>
</comment>
<dbReference type="Gene3D" id="3.40.640.10">
    <property type="entry name" value="Type I PLP-dependent aspartate aminotransferase-like (Major domain)"/>
    <property type="match status" value="1"/>
</dbReference>
<keyword evidence="4 8" id="KW-0808">Transferase</keyword>
<dbReference type="PROSITE" id="PS00600">
    <property type="entry name" value="AA_TRANSFER_CLASS_3"/>
    <property type="match status" value="1"/>
</dbReference>
<dbReference type="GO" id="GO:0030170">
    <property type="term" value="F:pyridoxal phosphate binding"/>
    <property type="evidence" value="ECO:0007669"/>
    <property type="project" value="InterPro"/>
</dbReference>
<dbReference type="OrthoDB" id="9801834at2"/>
<dbReference type="EMBL" id="WTYV01000002">
    <property type="protein sequence ID" value="MXO71076.1"/>
    <property type="molecule type" value="Genomic_DNA"/>
</dbReference>
<accession>A0A844YVJ8</accession>
<gene>
    <name evidence="8" type="ORF">GRI99_05425</name>
</gene>
<evidence type="ECO:0000256" key="3">
    <source>
        <dbReference type="ARBA" id="ARBA00022576"/>
    </source>
</evidence>
<dbReference type="PIRSF" id="PIRSF000521">
    <property type="entry name" value="Transaminase_4ab_Lys_Orn"/>
    <property type="match status" value="1"/>
</dbReference>
<evidence type="ECO:0000256" key="1">
    <source>
        <dbReference type="ARBA" id="ARBA00001933"/>
    </source>
</evidence>